<protein>
    <submittedName>
        <fullName evidence="2">Fatty acid desaturase</fullName>
    </submittedName>
</protein>
<accession>A0ABS4IHD6</accession>
<keyword evidence="1" id="KW-0812">Transmembrane</keyword>
<evidence type="ECO:0000313" key="2">
    <source>
        <dbReference type="EMBL" id="MBP1970364.1"/>
    </source>
</evidence>
<organism evidence="2 3">
    <name type="scientific">Virgibacillus natechei</name>
    <dbReference type="NCBI Taxonomy" id="1216297"/>
    <lineage>
        <taxon>Bacteria</taxon>
        <taxon>Bacillati</taxon>
        <taxon>Bacillota</taxon>
        <taxon>Bacilli</taxon>
        <taxon>Bacillales</taxon>
        <taxon>Bacillaceae</taxon>
        <taxon>Virgibacillus</taxon>
    </lineage>
</organism>
<reference evidence="2 3" key="1">
    <citation type="submission" date="2021-03" db="EMBL/GenBank/DDBJ databases">
        <title>Genomic Encyclopedia of Type Strains, Phase IV (KMG-IV): sequencing the most valuable type-strain genomes for metagenomic binning, comparative biology and taxonomic classification.</title>
        <authorList>
            <person name="Goeker M."/>
        </authorList>
    </citation>
    <scope>NUCLEOTIDE SEQUENCE [LARGE SCALE GENOMIC DNA]</scope>
    <source>
        <strain evidence="2 3">DSM 25609</strain>
    </source>
</reference>
<feature type="transmembrane region" description="Helical" evidence="1">
    <location>
        <begin position="74"/>
        <end position="94"/>
    </location>
</feature>
<feature type="transmembrane region" description="Helical" evidence="1">
    <location>
        <begin position="12"/>
        <end position="34"/>
    </location>
</feature>
<dbReference type="Proteomes" id="UP001519345">
    <property type="component" value="Unassembled WGS sequence"/>
</dbReference>
<sequence>MELGKLNKLNIGAVLTGTSFIIGFVHLILLNLTIMTDRNLLPTGALALLLIAVLTGIAALFLKTRNKLFTILSLIINLLTIITFLVVILMGYSINPSP</sequence>
<proteinExistence type="predicted"/>
<keyword evidence="1" id="KW-0472">Membrane</keyword>
<keyword evidence="1" id="KW-1133">Transmembrane helix</keyword>
<evidence type="ECO:0000256" key="1">
    <source>
        <dbReference type="SAM" id="Phobius"/>
    </source>
</evidence>
<keyword evidence="3" id="KW-1185">Reference proteome</keyword>
<dbReference type="RefSeq" id="WP_209463500.1">
    <property type="nucleotide sequence ID" value="NZ_CP110224.1"/>
</dbReference>
<evidence type="ECO:0000313" key="3">
    <source>
        <dbReference type="Proteomes" id="UP001519345"/>
    </source>
</evidence>
<comment type="caution">
    <text evidence="2">The sequence shown here is derived from an EMBL/GenBank/DDBJ whole genome shotgun (WGS) entry which is preliminary data.</text>
</comment>
<name>A0ABS4IHD6_9BACI</name>
<dbReference type="EMBL" id="JAGGKX010000012">
    <property type="protein sequence ID" value="MBP1970364.1"/>
    <property type="molecule type" value="Genomic_DNA"/>
</dbReference>
<feature type="transmembrane region" description="Helical" evidence="1">
    <location>
        <begin position="40"/>
        <end position="62"/>
    </location>
</feature>
<gene>
    <name evidence="2" type="ORF">J2Z83_002482</name>
</gene>